<evidence type="ECO:0000313" key="2">
    <source>
        <dbReference type="Proteomes" id="UP000652761"/>
    </source>
</evidence>
<dbReference type="EMBL" id="NMUH01000175">
    <property type="protein sequence ID" value="MQL73636.1"/>
    <property type="molecule type" value="Genomic_DNA"/>
</dbReference>
<proteinExistence type="predicted"/>
<name>A0A843TU19_COLES</name>
<evidence type="ECO:0000313" key="1">
    <source>
        <dbReference type="EMBL" id="MQL73636.1"/>
    </source>
</evidence>
<sequence>LLRPLPRNLSLSLALAASQPRWKRAVTSCQIVQFCFSSSMPERLKASTASTGTPPLAGLAPHLRSSSARHCILTIAATATAVAFFTVATKEASFSPDILAFSNKSGNGAGSLS</sequence>
<comment type="caution">
    <text evidence="1">The sequence shown here is derived from an EMBL/GenBank/DDBJ whole genome shotgun (WGS) entry which is preliminary data.</text>
</comment>
<keyword evidence="2" id="KW-1185">Reference proteome</keyword>
<gene>
    <name evidence="1" type="ORF">Taro_005987</name>
</gene>
<reference evidence="1" key="1">
    <citation type="submission" date="2017-07" db="EMBL/GenBank/DDBJ databases">
        <title>Taro Niue Genome Assembly and Annotation.</title>
        <authorList>
            <person name="Atibalentja N."/>
            <person name="Keating K."/>
            <person name="Fields C.J."/>
        </authorList>
    </citation>
    <scope>NUCLEOTIDE SEQUENCE</scope>
    <source>
        <strain evidence="1">Niue_2</strain>
        <tissue evidence="1">Leaf</tissue>
    </source>
</reference>
<protein>
    <submittedName>
        <fullName evidence="1">Uncharacterized protein</fullName>
    </submittedName>
</protein>
<dbReference type="AlphaFoldDB" id="A0A843TU19"/>
<accession>A0A843TU19</accession>
<feature type="non-terminal residue" evidence="1">
    <location>
        <position position="113"/>
    </location>
</feature>
<feature type="non-terminal residue" evidence="1">
    <location>
        <position position="1"/>
    </location>
</feature>
<organism evidence="1 2">
    <name type="scientific">Colocasia esculenta</name>
    <name type="common">Wild taro</name>
    <name type="synonym">Arum esculentum</name>
    <dbReference type="NCBI Taxonomy" id="4460"/>
    <lineage>
        <taxon>Eukaryota</taxon>
        <taxon>Viridiplantae</taxon>
        <taxon>Streptophyta</taxon>
        <taxon>Embryophyta</taxon>
        <taxon>Tracheophyta</taxon>
        <taxon>Spermatophyta</taxon>
        <taxon>Magnoliopsida</taxon>
        <taxon>Liliopsida</taxon>
        <taxon>Araceae</taxon>
        <taxon>Aroideae</taxon>
        <taxon>Colocasieae</taxon>
        <taxon>Colocasia</taxon>
    </lineage>
</organism>
<dbReference type="Proteomes" id="UP000652761">
    <property type="component" value="Unassembled WGS sequence"/>
</dbReference>